<organism evidence="1">
    <name type="scientific">Clostridioides difficile</name>
    <name type="common">Peptoclostridium difficile</name>
    <dbReference type="NCBI Taxonomy" id="1496"/>
    <lineage>
        <taxon>Bacteria</taxon>
        <taxon>Bacillati</taxon>
        <taxon>Bacillota</taxon>
        <taxon>Clostridia</taxon>
        <taxon>Peptostreptococcales</taxon>
        <taxon>Peptostreptococcaceae</taxon>
        <taxon>Clostridioides</taxon>
    </lineage>
</organism>
<gene>
    <name evidence="1" type="ORF">BN1095_640104</name>
</gene>
<sequence length="109" mass="12202">MLSDLNNALKNGSLISITLSNILVDVKYKNTDDKVIFSIKLFIITEINDITIDKIVSGKNHSNININIVDLIVTIDNVLIKLEYAIAYIIGMQQNIKLFLVTATEIPKK</sequence>
<dbReference type="AlphaFoldDB" id="A0A069B167"/>
<accession>A0A069B167</accession>
<reference evidence="1" key="1">
    <citation type="submission" date="2014-07" db="EMBL/GenBank/DDBJ databases">
        <authorList>
            <person name="Monot Marc"/>
        </authorList>
    </citation>
    <scope>NUCLEOTIDE SEQUENCE</scope>
    <source>
        <strain evidence="1">7032989</strain>
    </source>
</reference>
<dbReference type="EMBL" id="LK933338">
    <property type="protein sequence ID" value="CDT69650.1"/>
    <property type="molecule type" value="Genomic_DNA"/>
</dbReference>
<dbReference type="RefSeq" id="WP_003437299.1">
    <property type="nucleotide sequence ID" value="NZ_BINO01000348.1"/>
</dbReference>
<proteinExistence type="predicted"/>
<evidence type="ECO:0000313" key="1">
    <source>
        <dbReference type="EMBL" id="CDT69650.1"/>
    </source>
</evidence>
<protein>
    <submittedName>
        <fullName evidence="1">Uncharacterized protein</fullName>
    </submittedName>
</protein>
<name>A0A069B167_CLODI</name>